<comment type="caution">
    <text evidence="5">The sequence shown here is derived from an EMBL/GenBank/DDBJ whole genome shotgun (WGS) entry which is preliminary data.</text>
</comment>
<dbReference type="Pfam" id="PF01420">
    <property type="entry name" value="Methylase_S"/>
    <property type="match status" value="2"/>
</dbReference>
<dbReference type="EMBL" id="LLKQ01000001">
    <property type="protein sequence ID" value="OCL95773.1"/>
    <property type="molecule type" value="Genomic_DNA"/>
</dbReference>
<gene>
    <name evidence="5" type="primary">hsdS</name>
    <name evidence="5" type="ORF">AA347_01253</name>
</gene>
<dbReference type="RefSeq" id="WP_066390298.1">
    <property type="nucleotide sequence ID" value="NZ_CP035926.1"/>
</dbReference>
<name>A0A1C7WR64_9BACT</name>
<dbReference type="Gene3D" id="3.90.220.20">
    <property type="entry name" value="DNA methylase specificity domains"/>
    <property type="match status" value="2"/>
</dbReference>
<sequence>MKYKKYPSYKDSGVEWLGEIPSDWNESRLKFIGYTYGGLSGKAGKDFGDEENLKSKRFIPFTNIANNTFIKSDNLGYVIVDEKEEQNRVKANDLFFLMSSENYDDLGKASLLEEDLKDTYLNSFCKGFRLTNKLINPKFLNYLLSGNIYRKLLSIQGNGFTRINLRLEKLNELKLLLPNLREQQQIANFLDKATAKIDTLIEKQTKQIELLKEKRQAVISHAVTKGINPNVPMKDSGVEWLGEIPEHWEVSKLRFLFSFSTGLNITKANLIDEDGIPCVNYGEIHSKYGFQVNANKDSLKYVDKEYLITSKRSLLSEGDFVFADTSEDVKGSGNFTHVVGDSKIFAGYHTVIARLINNYNSRFFAYIFDSNIFRTQIQLSIKGVKVFSITQAILKNCLIWFPVIEEQQQIANYLDEKTSKIDALIEKSNKSIELLKEKRTALISAAVTGKIDVREFE</sequence>
<dbReference type="InterPro" id="IPR051212">
    <property type="entry name" value="Type-I_RE_S_subunit"/>
</dbReference>
<evidence type="ECO:0000313" key="6">
    <source>
        <dbReference type="Proteomes" id="UP000092987"/>
    </source>
</evidence>
<feature type="domain" description="Type I restriction modification DNA specificity" evidence="4">
    <location>
        <begin position="245"/>
        <end position="433"/>
    </location>
</feature>
<evidence type="ECO:0000259" key="4">
    <source>
        <dbReference type="Pfam" id="PF01420"/>
    </source>
</evidence>
<keyword evidence="6" id="KW-1185">Reference proteome</keyword>
<keyword evidence="2" id="KW-0680">Restriction system</keyword>
<dbReference type="SUPFAM" id="SSF116734">
    <property type="entry name" value="DNA methylase specificity domain"/>
    <property type="match status" value="2"/>
</dbReference>
<evidence type="ECO:0000256" key="1">
    <source>
        <dbReference type="ARBA" id="ARBA00010923"/>
    </source>
</evidence>
<proteinExistence type="inferred from homology"/>
<dbReference type="Proteomes" id="UP000092987">
    <property type="component" value="Unassembled WGS sequence"/>
</dbReference>
<evidence type="ECO:0000256" key="3">
    <source>
        <dbReference type="ARBA" id="ARBA00023125"/>
    </source>
</evidence>
<dbReference type="Gene3D" id="1.10.287.1120">
    <property type="entry name" value="Bipartite methylase S protein"/>
    <property type="match status" value="1"/>
</dbReference>
<dbReference type="InterPro" id="IPR000055">
    <property type="entry name" value="Restrct_endonuc_typeI_TRD"/>
</dbReference>
<keyword evidence="3" id="KW-0238">DNA-binding</keyword>
<evidence type="ECO:0000313" key="5">
    <source>
        <dbReference type="EMBL" id="OCL95773.1"/>
    </source>
</evidence>
<accession>A0A1C7WR64</accession>
<dbReference type="InterPro" id="IPR044946">
    <property type="entry name" value="Restrct_endonuc_typeI_TRD_sf"/>
</dbReference>
<dbReference type="PANTHER" id="PTHR43140">
    <property type="entry name" value="TYPE-1 RESTRICTION ENZYME ECOKI SPECIFICITY PROTEIN"/>
    <property type="match status" value="1"/>
</dbReference>
<evidence type="ECO:0000256" key="2">
    <source>
        <dbReference type="ARBA" id="ARBA00022747"/>
    </source>
</evidence>
<reference evidence="5 6" key="1">
    <citation type="submission" date="2015-10" db="EMBL/GenBank/DDBJ databases">
        <authorList>
            <person name="Rovetto F.F."/>
            <person name="Cocolin L.L."/>
            <person name="Illeghems K.K."/>
            <person name="Van Nieuwerbuegh F.F."/>
            <person name="Houf K.K."/>
        </authorList>
    </citation>
    <scope>NUCLEOTIDE SEQUENCE [LARGE SCALE GENOMIC DNA]</scope>
    <source>
        <strain evidence="5 6">LMG 24486</strain>
    </source>
</reference>
<feature type="domain" description="Type I restriction modification DNA specificity" evidence="4">
    <location>
        <begin position="21"/>
        <end position="209"/>
    </location>
</feature>
<dbReference type="PANTHER" id="PTHR43140:SF1">
    <property type="entry name" value="TYPE I RESTRICTION ENZYME ECOKI SPECIFICITY SUBUNIT"/>
    <property type="match status" value="1"/>
</dbReference>
<protein>
    <submittedName>
        <fullName evidence="5">Type-1 restriction enzyme EcoKI specificity protein</fullName>
    </submittedName>
</protein>
<comment type="similarity">
    <text evidence="1">Belongs to the type-I restriction system S methylase family.</text>
</comment>
<organism evidence="5 6">
    <name type="scientific">Aliarcobacter thereius LMG 24486</name>
    <dbReference type="NCBI Taxonomy" id="1032240"/>
    <lineage>
        <taxon>Bacteria</taxon>
        <taxon>Pseudomonadati</taxon>
        <taxon>Campylobacterota</taxon>
        <taxon>Epsilonproteobacteria</taxon>
        <taxon>Campylobacterales</taxon>
        <taxon>Arcobacteraceae</taxon>
        <taxon>Aliarcobacter</taxon>
    </lineage>
</organism>